<dbReference type="AlphaFoldDB" id="A0A378JVL2"/>
<reference evidence="3 4" key="1">
    <citation type="submission" date="2018-06" db="EMBL/GenBank/DDBJ databases">
        <authorList>
            <consortium name="Pathogen Informatics"/>
            <person name="Doyle S."/>
        </authorList>
    </citation>
    <scope>NUCLEOTIDE SEQUENCE [LARGE SCALE GENOMIC DNA]</scope>
    <source>
        <strain evidence="3 4">NCTC13316</strain>
    </source>
</reference>
<gene>
    <name evidence="3" type="ORF">NCTC13316_02346</name>
</gene>
<dbReference type="RefSeq" id="WP_115331813.1">
    <property type="nucleotide sequence ID" value="NZ_CAAAHP010000005.1"/>
</dbReference>
<feature type="coiled-coil region" evidence="1">
    <location>
        <begin position="166"/>
        <end position="198"/>
    </location>
</feature>
<dbReference type="EMBL" id="UGOD01000001">
    <property type="protein sequence ID" value="STX52242.1"/>
    <property type="molecule type" value="Genomic_DNA"/>
</dbReference>
<dbReference type="OrthoDB" id="5651348at2"/>
<evidence type="ECO:0000313" key="3">
    <source>
        <dbReference type="EMBL" id="STX52242.1"/>
    </source>
</evidence>
<organism evidence="3 4">
    <name type="scientific">Legionella busanensis</name>
    <dbReference type="NCBI Taxonomy" id="190655"/>
    <lineage>
        <taxon>Bacteria</taxon>
        <taxon>Pseudomonadati</taxon>
        <taxon>Pseudomonadota</taxon>
        <taxon>Gammaproteobacteria</taxon>
        <taxon>Legionellales</taxon>
        <taxon>Legionellaceae</taxon>
        <taxon>Legionella</taxon>
    </lineage>
</organism>
<feature type="compositionally biased region" description="Basic and acidic residues" evidence="2">
    <location>
        <begin position="384"/>
        <end position="426"/>
    </location>
</feature>
<dbReference type="Proteomes" id="UP000254794">
    <property type="component" value="Unassembled WGS sequence"/>
</dbReference>
<protein>
    <submittedName>
        <fullName evidence="3">Coiled coil domain protein</fullName>
    </submittedName>
</protein>
<sequence>MQPKLEKGLKAITDPELKASYQRKYSGSIKDIDSSVQSADLVANYRKERLTGAHSFKGLDDKPMSEKLLASDSDAQLLRQQIENALKLTDTTNNALTDFEKQVAEFNSKPHALMEVASKIQAFRTTLGQEIGKQHKQEKDNLNGLLNNSGFINTLASKLGVDPAQIDQLKSKMQTELKEAQEKELAAVDNALDKQVQRLMNELALEQARIGALALFYHSADANKMRADIDELAKKNYKPGHEGQVSIDGKTGLTKFKGINFKDIAHLQTATGRDVTLNGENEFSMNFPKIGLLYFRNKALVDLTSIAIMVRASGADKITLSVTHDKEEDAMELGRKAYEGALLAGFNPNTAKGKNVAIKVNGKLVEVDKLFEKCPSRRQLIEQKAADNKKVDHSLNPAEKQRDMKRELGETKKEKTGPDNQEENRPTKQQRR</sequence>
<evidence type="ECO:0000256" key="2">
    <source>
        <dbReference type="SAM" id="MobiDB-lite"/>
    </source>
</evidence>
<evidence type="ECO:0000313" key="4">
    <source>
        <dbReference type="Proteomes" id="UP000254794"/>
    </source>
</evidence>
<proteinExistence type="predicted"/>
<keyword evidence="1" id="KW-0175">Coiled coil</keyword>
<feature type="region of interest" description="Disordered" evidence="2">
    <location>
        <begin position="384"/>
        <end position="432"/>
    </location>
</feature>
<keyword evidence="4" id="KW-1185">Reference proteome</keyword>
<evidence type="ECO:0000256" key="1">
    <source>
        <dbReference type="SAM" id="Coils"/>
    </source>
</evidence>
<name>A0A378JVL2_9GAMM</name>
<accession>A0A378JVL2</accession>